<evidence type="ECO:0000313" key="2">
    <source>
        <dbReference type="Proteomes" id="UP000276615"/>
    </source>
</evidence>
<dbReference type="EMBL" id="RBRQ01000049">
    <property type="protein sequence ID" value="RMR14321.1"/>
    <property type="molecule type" value="Genomic_DNA"/>
</dbReference>
<evidence type="ECO:0000313" key="1">
    <source>
        <dbReference type="EMBL" id="RMR14321.1"/>
    </source>
</evidence>
<sequence length="74" mass="8520">MHGWSVWRTHQSHSAGTGAWTDAMHLPAGGNLLRSLPVFFNLYVTLRYKRRVLENFTYEADGRQRSKTVAGWNN</sequence>
<dbReference type="AlphaFoldDB" id="A0A3M4SH94"/>
<protein>
    <submittedName>
        <fullName evidence="1">Uncharacterized protein</fullName>
    </submittedName>
</protein>
<dbReference type="Proteomes" id="UP000276615">
    <property type="component" value="Unassembled WGS sequence"/>
</dbReference>
<proteinExistence type="predicted"/>
<comment type="caution">
    <text evidence="1">The sequence shown here is derived from an EMBL/GenBank/DDBJ whole genome shotgun (WGS) entry which is preliminary data.</text>
</comment>
<name>A0A3M4SH94_9PSED</name>
<organism evidence="1 2">
    <name type="scientific">Pseudomonas syringae pv. primulae</name>
    <dbReference type="NCBI Taxonomy" id="251707"/>
    <lineage>
        <taxon>Bacteria</taxon>
        <taxon>Pseudomonadati</taxon>
        <taxon>Pseudomonadota</taxon>
        <taxon>Gammaproteobacteria</taxon>
        <taxon>Pseudomonadales</taxon>
        <taxon>Pseudomonadaceae</taxon>
        <taxon>Pseudomonas</taxon>
    </lineage>
</organism>
<accession>A0A3M4SH94</accession>
<reference evidence="1 2" key="1">
    <citation type="submission" date="2018-08" db="EMBL/GenBank/DDBJ databases">
        <title>Recombination of ecologically and evolutionarily significant loci maintains genetic cohesion in the Pseudomonas syringae species complex.</title>
        <authorList>
            <person name="Dillon M."/>
            <person name="Thakur S."/>
            <person name="Almeida R.N.D."/>
            <person name="Weir B.S."/>
            <person name="Guttman D.S."/>
        </authorList>
    </citation>
    <scope>NUCLEOTIDE SEQUENCE [LARGE SCALE GENOMIC DNA]</scope>
    <source>
        <strain evidence="1 2">ICMP 8670</strain>
    </source>
</reference>
<gene>
    <name evidence="1" type="ORF">ALP92_102542</name>
</gene>